<comment type="caution">
    <text evidence="1">The sequence shown here is derived from an EMBL/GenBank/DDBJ whole genome shotgun (WGS) entry which is preliminary data.</text>
</comment>
<name>A0A6S7L1X8_PARCT</name>
<protein>
    <submittedName>
        <fullName evidence="1">Uncharacterized protein</fullName>
    </submittedName>
</protein>
<organism evidence="1 2">
    <name type="scientific">Paramuricea clavata</name>
    <name type="common">Red gorgonian</name>
    <name type="synonym">Violescent sea-whip</name>
    <dbReference type="NCBI Taxonomy" id="317549"/>
    <lineage>
        <taxon>Eukaryota</taxon>
        <taxon>Metazoa</taxon>
        <taxon>Cnidaria</taxon>
        <taxon>Anthozoa</taxon>
        <taxon>Octocorallia</taxon>
        <taxon>Malacalcyonacea</taxon>
        <taxon>Plexauridae</taxon>
        <taxon>Paramuricea</taxon>
    </lineage>
</organism>
<accession>A0A6S7L1X8</accession>
<proteinExistence type="predicted"/>
<evidence type="ECO:0000313" key="2">
    <source>
        <dbReference type="Proteomes" id="UP001152795"/>
    </source>
</evidence>
<dbReference type="AlphaFoldDB" id="A0A6S7L1X8"/>
<reference evidence="1" key="1">
    <citation type="submission" date="2020-04" db="EMBL/GenBank/DDBJ databases">
        <authorList>
            <person name="Alioto T."/>
            <person name="Alioto T."/>
            <person name="Gomez Garrido J."/>
        </authorList>
    </citation>
    <scope>NUCLEOTIDE SEQUENCE</scope>
    <source>
        <strain evidence="1">A484AB</strain>
    </source>
</reference>
<keyword evidence="2" id="KW-1185">Reference proteome</keyword>
<dbReference type="EMBL" id="CACRXK020018397">
    <property type="protein sequence ID" value="CAB4032432.1"/>
    <property type="molecule type" value="Genomic_DNA"/>
</dbReference>
<gene>
    <name evidence="1" type="ORF">PACLA_8A018060</name>
</gene>
<dbReference type="OrthoDB" id="6144440at2759"/>
<sequence length="153" mass="17628">MVAVYLYKRHDESKSYANVVDAHTTLKWFHTFEPYQIGNPFDIPVCRNILETSKSDKRIFLTKSPIFRPLRFFRSSNLFKLYGARLSYTRCRENKYGSGLHSLRSGEATAAANDGNVTERQLKLHGCWKTDIAKDDVHDSVKNRLLVTENLGL</sequence>
<evidence type="ECO:0000313" key="1">
    <source>
        <dbReference type="EMBL" id="CAB4032432.1"/>
    </source>
</evidence>
<dbReference type="Proteomes" id="UP001152795">
    <property type="component" value="Unassembled WGS sequence"/>
</dbReference>